<proteinExistence type="predicted"/>
<geneLocation type="plasmid" evidence="2">
    <name>pNe-1</name>
</geneLocation>
<accession>A0A0H4JD01</accession>
<evidence type="ECO:0000259" key="1">
    <source>
        <dbReference type="Pfam" id="PF05713"/>
    </source>
</evidence>
<dbReference type="AlphaFoldDB" id="A0A0H4JD01"/>
<feature type="domain" description="Bacterial mobilisation" evidence="1">
    <location>
        <begin position="62"/>
        <end position="105"/>
    </location>
</feature>
<keyword evidence="2" id="KW-0614">Plasmid</keyword>
<protein>
    <submittedName>
        <fullName evidence="2">Mobilization protein</fullName>
    </submittedName>
</protein>
<name>A0A0H4JD01_9GAMM</name>
<organism evidence="2">
    <name type="scientific">Aeromonas sp. Ne-1</name>
    <dbReference type="NCBI Taxonomy" id="1675689"/>
    <lineage>
        <taxon>Bacteria</taxon>
        <taxon>Pseudomonadati</taxon>
        <taxon>Pseudomonadota</taxon>
        <taxon>Gammaproteobacteria</taxon>
        <taxon>Aeromonadales</taxon>
        <taxon>Aeromonadaceae</taxon>
        <taxon>Aeromonas</taxon>
    </lineage>
</organism>
<sequence length="109" mass="12538">MGEKRKEGRQVKFRVSDLEFERLEQMAKDFQMSVPAFVKAKAQGARMRPPKIDREGAFEIARQLRGIGNNVNQLTRRANEGKAIPQTELQGIQKELQELWQQLSSALQK</sequence>
<reference evidence="2" key="1">
    <citation type="journal article" date="2015" name="Toxicon">
        <title>Production level of tetrodotoxin in Aeromonas is associated with the copy number of a plasmid.</title>
        <authorList>
            <person name="Liu J."/>
            <person name="Wei F."/>
            <person name="Lu Y."/>
            <person name="Ma T."/>
            <person name="Zhao J."/>
            <person name="Gong X."/>
            <person name="Bao B."/>
        </authorList>
    </citation>
    <scope>NUCLEOTIDE SEQUENCE</scope>
    <source>
        <strain evidence="2">Ne-1</strain>
        <plasmid evidence="2">pNe-1</plasmid>
    </source>
</reference>
<dbReference type="Pfam" id="PF05713">
    <property type="entry name" value="MobC"/>
    <property type="match status" value="1"/>
</dbReference>
<evidence type="ECO:0000313" key="2">
    <source>
        <dbReference type="EMBL" id="AKO69652.1"/>
    </source>
</evidence>
<dbReference type="EMBL" id="KP738729">
    <property type="protein sequence ID" value="AKO69652.1"/>
    <property type="molecule type" value="Genomic_DNA"/>
</dbReference>
<dbReference type="InterPro" id="IPR008687">
    <property type="entry name" value="MobC"/>
</dbReference>